<accession>A0A3R6XFF8</accession>
<evidence type="ECO:0000313" key="3">
    <source>
        <dbReference type="Proteomes" id="UP000286510"/>
    </source>
</evidence>
<keyword evidence="1" id="KW-1133">Transmembrane helix</keyword>
<dbReference type="InterPro" id="IPR017439">
    <property type="entry name" value="Amidohydrolase"/>
</dbReference>
<proteinExistence type="predicted"/>
<dbReference type="PANTHER" id="PTHR11014:SF63">
    <property type="entry name" value="METALLOPEPTIDASE, PUTATIVE (AFU_ORTHOLOGUE AFUA_6G09600)-RELATED"/>
    <property type="match status" value="1"/>
</dbReference>
<feature type="transmembrane region" description="Helical" evidence="1">
    <location>
        <begin position="144"/>
        <end position="163"/>
    </location>
</feature>
<dbReference type="Gene3D" id="3.40.630.10">
    <property type="entry name" value="Zn peptidases"/>
    <property type="match status" value="1"/>
</dbReference>
<comment type="caution">
    <text evidence="2">The sequence shown here is derived from an EMBL/GenBank/DDBJ whole genome shotgun (WGS) entry which is preliminary data.</text>
</comment>
<dbReference type="SUPFAM" id="SSF53187">
    <property type="entry name" value="Zn-dependent exopeptidases"/>
    <property type="match status" value="1"/>
</dbReference>
<dbReference type="PANTHER" id="PTHR11014">
    <property type="entry name" value="PEPTIDASE M20 FAMILY MEMBER"/>
    <property type="match status" value="1"/>
</dbReference>
<dbReference type="EMBL" id="QUTF01015342">
    <property type="protein sequence ID" value="RHZ09708.1"/>
    <property type="molecule type" value="Genomic_DNA"/>
</dbReference>
<evidence type="ECO:0000256" key="1">
    <source>
        <dbReference type="SAM" id="Phobius"/>
    </source>
</evidence>
<evidence type="ECO:0008006" key="4">
    <source>
        <dbReference type="Google" id="ProtNLM"/>
    </source>
</evidence>
<protein>
    <recommendedName>
        <fullName evidence="4">Peptidase M20 dimerisation domain-containing protein</fullName>
    </recommendedName>
</protein>
<dbReference type="Pfam" id="PF01546">
    <property type="entry name" value="Peptidase_M20"/>
    <property type="match status" value="1"/>
</dbReference>
<evidence type="ECO:0000313" key="2">
    <source>
        <dbReference type="EMBL" id="RHZ09708.1"/>
    </source>
</evidence>
<reference evidence="2 3" key="1">
    <citation type="submission" date="2018-08" db="EMBL/GenBank/DDBJ databases">
        <title>Aphanomyces genome sequencing and annotation.</title>
        <authorList>
            <person name="Minardi D."/>
            <person name="Oidtmann B."/>
            <person name="Van Der Giezen M."/>
            <person name="Studholme D.J."/>
        </authorList>
    </citation>
    <scope>NUCLEOTIDE SEQUENCE [LARGE SCALE GENOMIC DNA]</scope>
    <source>
        <strain evidence="2 3">FDL457</strain>
    </source>
</reference>
<keyword evidence="1" id="KW-0812">Transmembrane</keyword>
<organism evidence="2 3">
    <name type="scientific">Aphanomyces astaci</name>
    <name type="common">Crayfish plague agent</name>
    <dbReference type="NCBI Taxonomy" id="112090"/>
    <lineage>
        <taxon>Eukaryota</taxon>
        <taxon>Sar</taxon>
        <taxon>Stramenopiles</taxon>
        <taxon>Oomycota</taxon>
        <taxon>Saprolegniomycetes</taxon>
        <taxon>Saprolegniales</taxon>
        <taxon>Verrucalvaceae</taxon>
        <taxon>Aphanomyces</taxon>
    </lineage>
</organism>
<sequence>MDALPMTEENPSLEYKSTTAGAAHMCGHDGHMTSLAGFAQLLQRRREHLPVNTCVRLLFQPAEEGHFGAFLLHHQDLDMVCPGAVAMIKGGCLDGVDEVYGYHNVNFPEGVVAVKAGAVMSHGNTFRITLTGPGGHGSAPHQTLVLTLFLYLVTTTLAFPYMLMI</sequence>
<dbReference type="InterPro" id="IPR002933">
    <property type="entry name" value="Peptidase_M20"/>
</dbReference>
<dbReference type="Proteomes" id="UP000286510">
    <property type="component" value="Unassembled WGS sequence"/>
</dbReference>
<dbReference type="GO" id="GO:0016787">
    <property type="term" value="F:hydrolase activity"/>
    <property type="evidence" value="ECO:0007669"/>
    <property type="project" value="InterPro"/>
</dbReference>
<dbReference type="AlphaFoldDB" id="A0A3R6XFF8"/>
<keyword evidence="1" id="KW-0472">Membrane</keyword>
<gene>
    <name evidence="2" type="ORF">DYB26_014432</name>
</gene>
<name>A0A3R6XFF8_APHAT</name>